<dbReference type="Proteomes" id="UP001060215">
    <property type="component" value="Chromosome 11"/>
</dbReference>
<organism evidence="1 2">
    <name type="scientific">Camellia lanceoleosa</name>
    <dbReference type="NCBI Taxonomy" id="1840588"/>
    <lineage>
        <taxon>Eukaryota</taxon>
        <taxon>Viridiplantae</taxon>
        <taxon>Streptophyta</taxon>
        <taxon>Embryophyta</taxon>
        <taxon>Tracheophyta</taxon>
        <taxon>Spermatophyta</taxon>
        <taxon>Magnoliopsida</taxon>
        <taxon>eudicotyledons</taxon>
        <taxon>Gunneridae</taxon>
        <taxon>Pentapetalae</taxon>
        <taxon>asterids</taxon>
        <taxon>Ericales</taxon>
        <taxon>Theaceae</taxon>
        <taxon>Camellia</taxon>
    </lineage>
</organism>
<proteinExistence type="predicted"/>
<protein>
    <submittedName>
        <fullName evidence="1">Uncharacterized protein</fullName>
    </submittedName>
</protein>
<keyword evidence="2" id="KW-1185">Reference proteome</keyword>
<gene>
    <name evidence="1" type="ORF">LOK49_LG15G01321</name>
</gene>
<comment type="caution">
    <text evidence="1">The sequence shown here is derived from an EMBL/GenBank/DDBJ whole genome shotgun (WGS) entry which is preliminary data.</text>
</comment>
<accession>A0ACC0F2Y7</accession>
<name>A0ACC0F2Y7_9ERIC</name>
<evidence type="ECO:0000313" key="1">
    <source>
        <dbReference type="EMBL" id="KAI7983083.1"/>
    </source>
</evidence>
<dbReference type="EMBL" id="CM045768">
    <property type="protein sequence ID" value="KAI7983083.1"/>
    <property type="molecule type" value="Genomic_DNA"/>
</dbReference>
<sequence>MNNTARRSLTTTSIHIMAFDSIVNVNSLFTLAVFLGLALNPPTQNTPSSSPPPAPPPPPSPNTSWPSTSTPSAPSSSPASSPPPQTGHQDRHDDDDGGDVVVVGGGVEMAHHVNIKMLRAGILASAAGSASGCMF</sequence>
<evidence type="ECO:0000313" key="2">
    <source>
        <dbReference type="Proteomes" id="UP001060215"/>
    </source>
</evidence>
<reference evidence="1 2" key="1">
    <citation type="journal article" date="2022" name="Plant J.">
        <title>Chromosome-level genome of Camellia lanceoleosa provides a valuable resource for understanding genome evolution and self-incompatibility.</title>
        <authorList>
            <person name="Gong W."/>
            <person name="Xiao S."/>
            <person name="Wang L."/>
            <person name="Liao Z."/>
            <person name="Chang Y."/>
            <person name="Mo W."/>
            <person name="Hu G."/>
            <person name="Li W."/>
            <person name="Zhao G."/>
            <person name="Zhu H."/>
            <person name="Hu X."/>
            <person name="Ji K."/>
            <person name="Xiang X."/>
            <person name="Song Q."/>
            <person name="Yuan D."/>
            <person name="Jin S."/>
            <person name="Zhang L."/>
        </authorList>
    </citation>
    <scope>NUCLEOTIDE SEQUENCE [LARGE SCALE GENOMIC DNA]</scope>
    <source>
        <strain evidence="1">SQ_2022a</strain>
    </source>
</reference>